<comment type="caution">
    <text evidence="3">The sequence shown here is derived from an EMBL/GenBank/DDBJ whole genome shotgun (WGS) entry which is preliminary data.</text>
</comment>
<dbReference type="SUPFAM" id="SSF52540">
    <property type="entry name" value="P-loop containing nucleoside triphosphate hydrolases"/>
    <property type="match status" value="1"/>
</dbReference>
<evidence type="ECO:0000313" key="3">
    <source>
        <dbReference type="EMBL" id="MBB5770870.1"/>
    </source>
</evidence>
<keyword evidence="3" id="KW-0067">ATP-binding</keyword>
<protein>
    <submittedName>
        <fullName evidence="3">Superfamily II DNA or RNA helicase</fullName>
    </submittedName>
</protein>
<dbReference type="PROSITE" id="PS51192">
    <property type="entry name" value="HELICASE_ATP_BIND_1"/>
    <property type="match status" value="1"/>
</dbReference>
<reference evidence="3 4" key="1">
    <citation type="submission" date="2020-08" db="EMBL/GenBank/DDBJ databases">
        <title>Functional genomics of gut bacteria from endangered species of beetles.</title>
        <authorList>
            <person name="Carlos-Shanley C."/>
        </authorList>
    </citation>
    <scope>NUCLEOTIDE SEQUENCE [LARGE SCALE GENOMIC DNA]</scope>
    <source>
        <strain evidence="3 4">S00192</strain>
    </source>
</reference>
<dbReference type="InterPro" id="IPR006935">
    <property type="entry name" value="Helicase/UvrB_N"/>
</dbReference>
<dbReference type="InterPro" id="IPR050742">
    <property type="entry name" value="Helicase_Restrict-Modif_Enz"/>
</dbReference>
<dbReference type="Gene3D" id="3.40.50.300">
    <property type="entry name" value="P-loop containing nucleotide triphosphate hydrolases"/>
    <property type="match status" value="2"/>
</dbReference>
<keyword evidence="3" id="KW-0347">Helicase</keyword>
<accession>A0A7W9FSQ7</accession>
<dbReference type="InterPro" id="IPR014001">
    <property type="entry name" value="Helicase_ATP-bd"/>
</dbReference>
<proteinExistence type="predicted"/>
<keyword evidence="3" id="KW-0547">Nucleotide-binding</keyword>
<dbReference type="RefSeq" id="WP_184278469.1">
    <property type="nucleotide sequence ID" value="NZ_JACHLJ010000001.1"/>
</dbReference>
<dbReference type="Proteomes" id="UP000556201">
    <property type="component" value="Unassembled WGS sequence"/>
</dbReference>
<dbReference type="SMART" id="SM00490">
    <property type="entry name" value="HELICc"/>
    <property type="match status" value="1"/>
</dbReference>
<gene>
    <name evidence="3" type="ORF">HNP47_000839</name>
</gene>
<dbReference type="InterPro" id="IPR027417">
    <property type="entry name" value="P-loop_NTPase"/>
</dbReference>
<dbReference type="PANTHER" id="PTHR47396:SF1">
    <property type="entry name" value="ATP-DEPENDENT HELICASE IRC3-RELATED"/>
    <property type="match status" value="1"/>
</dbReference>
<feature type="domain" description="Helicase C-terminal" evidence="2">
    <location>
        <begin position="220"/>
        <end position="375"/>
    </location>
</feature>
<dbReference type="InterPro" id="IPR001650">
    <property type="entry name" value="Helicase_C-like"/>
</dbReference>
<organism evidence="3 4">
    <name type="scientific">Brevundimonas vesicularis</name>
    <name type="common">Pseudomonas vesicularis</name>
    <dbReference type="NCBI Taxonomy" id="41276"/>
    <lineage>
        <taxon>Bacteria</taxon>
        <taxon>Pseudomonadati</taxon>
        <taxon>Pseudomonadota</taxon>
        <taxon>Alphaproteobacteria</taxon>
        <taxon>Caulobacterales</taxon>
        <taxon>Caulobacteraceae</taxon>
        <taxon>Brevundimonas</taxon>
    </lineage>
</organism>
<keyword evidence="3" id="KW-0378">Hydrolase</keyword>
<dbReference type="PROSITE" id="PS51194">
    <property type="entry name" value="HELICASE_CTER"/>
    <property type="match status" value="1"/>
</dbReference>
<dbReference type="EMBL" id="JACHLJ010000001">
    <property type="protein sequence ID" value="MBB5770870.1"/>
    <property type="molecule type" value="Genomic_DNA"/>
</dbReference>
<evidence type="ECO:0000259" key="1">
    <source>
        <dbReference type="PROSITE" id="PS51192"/>
    </source>
</evidence>
<dbReference type="Pfam" id="PF04851">
    <property type="entry name" value="ResIII"/>
    <property type="match status" value="1"/>
</dbReference>
<feature type="domain" description="Helicase ATP-binding" evidence="1">
    <location>
        <begin position="25"/>
        <end position="171"/>
    </location>
</feature>
<name>A0A7W9FSQ7_BREVE</name>
<evidence type="ECO:0000313" key="4">
    <source>
        <dbReference type="Proteomes" id="UP000556201"/>
    </source>
</evidence>
<dbReference type="GO" id="GO:0016787">
    <property type="term" value="F:hydrolase activity"/>
    <property type="evidence" value="ECO:0007669"/>
    <property type="project" value="InterPro"/>
</dbReference>
<dbReference type="SMART" id="SM00487">
    <property type="entry name" value="DEXDc"/>
    <property type="match status" value="1"/>
</dbReference>
<dbReference type="GO" id="GO:0004386">
    <property type="term" value="F:helicase activity"/>
    <property type="evidence" value="ECO:0007669"/>
    <property type="project" value="UniProtKB-KW"/>
</dbReference>
<dbReference type="GO" id="GO:0003677">
    <property type="term" value="F:DNA binding"/>
    <property type="evidence" value="ECO:0007669"/>
    <property type="project" value="InterPro"/>
</dbReference>
<sequence length="523" mass="57920">MLTFRDPKDIVLRPYQDAAVEGLRDGLREGRKRLILCAPTGAGKTVLAAHLLKQADEKGSYALFLVDRVALVNQTSETLDEYGVNHGIVQGINRRWAPRENVQVCSVQTLARRSLPRRPSLIVYDEAHCQYAATLKFIADHPDAVAIGLTATPFTAGMADHWEGMVNVTTTRTLIDDGFLMEPKVYIARSPDESEYGRNSFGEFSDESAASAGIKIVGDVVAEWIAKTNEHFGGPAKTIVFSPTVEHGRELCAAFAAAGFNFQQISYQDRDDNERAEKIAEFRRPDSLIHGLVSCGVLTKGFDVPDVLVGISCKPYRKSLSSHIQEIGRVMRTHPSKTKALWLDHCGNFERFAVDMYDVWDNGAGELSSATKRDSIAREREVKNREPVKCVECGGGMRGNTCTACGWERPARSDIQSVAGELREFDPAAFGMQARGGLRADCLKRPKDIWRAALNYCAAHTRQGEDHARRWAYGVFRGVYPGAKVPSGWYHARIPAVVDPAAYGLVERETARFRKKSPMKRAA</sequence>
<dbReference type="GO" id="GO:0005524">
    <property type="term" value="F:ATP binding"/>
    <property type="evidence" value="ECO:0007669"/>
    <property type="project" value="InterPro"/>
</dbReference>
<evidence type="ECO:0000259" key="2">
    <source>
        <dbReference type="PROSITE" id="PS51194"/>
    </source>
</evidence>
<dbReference type="PANTHER" id="PTHR47396">
    <property type="entry name" value="TYPE I RESTRICTION ENZYME ECOKI R PROTEIN"/>
    <property type="match status" value="1"/>
</dbReference>
<dbReference type="AlphaFoldDB" id="A0A7W9FSQ7"/>
<dbReference type="GO" id="GO:0005829">
    <property type="term" value="C:cytosol"/>
    <property type="evidence" value="ECO:0007669"/>
    <property type="project" value="TreeGrafter"/>
</dbReference>
<dbReference type="Pfam" id="PF00271">
    <property type="entry name" value="Helicase_C"/>
    <property type="match status" value="1"/>
</dbReference>